<organism evidence="1 2">
    <name type="scientific">Paracoccidioides brasiliensis</name>
    <dbReference type="NCBI Taxonomy" id="121759"/>
    <lineage>
        <taxon>Eukaryota</taxon>
        <taxon>Fungi</taxon>
        <taxon>Dikarya</taxon>
        <taxon>Ascomycota</taxon>
        <taxon>Pezizomycotina</taxon>
        <taxon>Eurotiomycetes</taxon>
        <taxon>Eurotiomycetidae</taxon>
        <taxon>Onygenales</taxon>
        <taxon>Ajellomycetaceae</taxon>
        <taxon>Paracoccidioides</taxon>
    </lineage>
</organism>
<evidence type="ECO:0008006" key="3">
    <source>
        <dbReference type="Google" id="ProtNLM"/>
    </source>
</evidence>
<proteinExistence type="predicted"/>
<dbReference type="AlphaFoldDB" id="A0A1D2JMU2"/>
<dbReference type="VEuPathDB" id="FungiDB:PABG_11271"/>
<dbReference type="EMBL" id="LZYO01000021">
    <property type="protein sequence ID" value="ODH43976.1"/>
    <property type="molecule type" value="Genomic_DNA"/>
</dbReference>
<sequence>MTCIDASFAPDRISSKQLVGMALREIYLSDDDPLDIERMVHYFYKLDYNVDDCSPCPANNMAQEYTEAAVSVAEEPSPSIDYPEAATTPEPGKQTLQSINTTLYQTLGRTREMLRRILQRYSMLKCDGDIHHIWCGRTFYSVVQVIYGTTYSGDRGLRDVIVGFAHQNITALKTRLEFEETLEEFPSFTRDLLWRMIGEDRQEEGERLTVDPTPDYHVRETT</sequence>
<dbReference type="VEuPathDB" id="FungiDB:PADG_11759"/>
<comment type="caution">
    <text evidence="1">The sequence shown here is derived from an EMBL/GenBank/DDBJ whole genome shotgun (WGS) entry which is preliminary data.</text>
</comment>
<reference evidence="1 2" key="1">
    <citation type="submission" date="2016-06" db="EMBL/GenBank/DDBJ databases">
        <authorList>
            <person name="Kjaerup R.B."/>
            <person name="Dalgaard T.S."/>
            <person name="Juul-Madsen H.R."/>
        </authorList>
    </citation>
    <scope>NUCLEOTIDE SEQUENCE [LARGE SCALE GENOMIC DNA]</scope>
    <source>
        <strain evidence="1 2">Pb300</strain>
    </source>
</reference>
<gene>
    <name evidence="1" type="ORF">ACO22_00948</name>
</gene>
<name>A0A1D2JMU2_PARBR</name>
<evidence type="ECO:0000313" key="2">
    <source>
        <dbReference type="Proteomes" id="UP000242814"/>
    </source>
</evidence>
<protein>
    <recommendedName>
        <fullName evidence="3">BTB domain-containing protein</fullName>
    </recommendedName>
</protein>
<accession>A0A1D2JMU2</accession>
<dbReference type="Proteomes" id="UP000242814">
    <property type="component" value="Unassembled WGS sequence"/>
</dbReference>
<evidence type="ECO:0000313" key="1">
    <source>
        <dbReference type="EMBL" id="ODH43976.1"/>
    </source>
</evidence>